<evidence type="ECO:0000256" key="1">
    <source>
        <dbReference type="ARBA" id="ARBA00004429"/>
    </source>
</evidence>
<dbReference type="GO" id="GO:0015920">
    <property type="term" value="P:lipopolysaccharide transport"/>
    <property type="evidence" value="ECO:0007669"/>
    <property type="project" value="TreeGrafter"/>
</dbReference>
<reference evidence="11" key="1">
    <citation type="journal article" date="2020" name="Biotechnol. Biofuels">
        <title>New insights from the biogas microbiome by comprehensive genome-resolved metagenomics of nearly 1600 species originating from multiple anaerobic digesters.</title>
        <authorList>
            <person name="Campanaro S."/>
            <person name="Treu L."/>
            <person name="Rodriguez-R L.M."/>
            <person name="Kovalovszki A."/>
            <person name="Ziels R.M."/>
            <person name="Maus I."/>
            <person name="Zhu X."/>
            <person name="Kougias P.G."/>
            <person name="Basile A."/>
            <person name="Luo G."/>
            <person name="Schluter A."/>
            <person name="Konstantinidis K.T."/>
            <person name="Angelidaki I."/>
        </authorList>
    </citation>
    <scope>NUCLEOTIDE SEQUENCE</scope>
    <source>
        <strain evidence="11">AS06rmzACSIP_7</strain>
    </source>
</reference>
<dbReference type="Pfam" id="PF01061">
    <property type="entry name" value="ABC2_membrane"/>
    <property type="match status" value="1"/>
</dbReference>
<gene>
    <name evidence="11" type="ORF">GXY80_12950</name>
</gene>
<feature type="domain" description="ABC transmembrane type-2" evidence="10">
    <location>
        <begin position="29"/>
        <end position="247"/>
    </location>
</feature>
<name>A0A971S1N4_9BACT</name>
<keyword evidence="4 9" id="KW-1003">Cell membrane</keyword>
<comment type="caution">
    <text evidence="11">The sequence shown here is derived from an EMBL/GenBank/DDBJ whole genome shotgun (WGS) entry which is preliminary data.</text>
</comment>
<feature type="transmembrane region" description="Helical" evidence="9">
    <location>
        <begin position="171"/>
        <end position="187"/>
    </location>
</feature>
<evidence type="ECO:0000313" key="12">
    <source>
        <dbReference type="Proteomes" id="UP000777265"/>
    </source>
</evidence>
<feature type="transmembrane region" description="Helical" evidence="9">
    <location>
        <begin position="73"/>
        <end position="92"/>
    </location>
</feature>
<feature type="transmembrane region" description="Helical" evidence="9">
    <location>
        <begin position="135"/>
        <end position="159"/>
    </location>
</feature>
<protein>
    <recommendedName>
        <fullName evidence="9">Transport permease protein</fullName>
    </recommendedName>
</protein>
<keyword evidence="6 9" id="KW-0812">Transmembrane</keyword>
<evidence type="ECO:0000256" key="7">
    <source>
        <dbReference type="ARBA" id="ARBA00022989"/>
    </source>
</evidence>
<keyword evidence="5" id="KW-0997">Cell inner membrane</keyword>
<evidence type="ECO:0000313" key="11">
    <source>
        <dbReference type="EMBL" id="NLW36363.1"/>
    </source>
</evidence>
<evidence type="ECO:0000256" key="3">
    <source>
        <dbReference type="ARBA" id="ARBA00022448"/>
    </source>
</evidence>
<dbReference type="GO" id="GO:0005886">
    <property type="term" value="C:plasma membrane"/>
    <property type="evidence" value="ECO:0007669"/>
    <property type="project" value="UniProtKB-SubCell"/>
</dbReference>
<dbReference type="PANTHER" id="PTHR30413">
    <property type="entry name" value="INNER MEMBRANE TRANSPORT PERMEASE"/>
    <property type="match status" value="1"/>
</dbReference>
<evidence type="ECO:0000256" key="4">
    <source>
        <dbReference type="ARBA" id="ARBA00022475"/>
    </source>
</evidence>
<organism evidence="11 12">
    <name type="scientific">Syntrophorhabdus aromaticivorans</name>
    <dbReference type="NCBI Taxonomy" id="328301"/>
    <lineage>
        <taxon>Bacteria</taxon>
        <taxon>Pseudomonadati</taxon>
        <taxon>Thermodesulfobacteriota</taxon>
        <taxon>Syntrophorhabdia</taxon>
        <taxon>Syntrophorhabdales</taxon>
        <taxon>Syntrophorhabdaceae</taxon>
        <taxon>Syntrophorhabdus</taxon>
    </lineage>
</organism>
<evidence type="ECO:0000256" key="2">
    <source>
        <dbReference type="ARBA" id="ARBA00007783"/>
    </source>
</evidence>
<comment type="similarity">
    <text evidence="2 9">Belongs to the ABC-2 integral membrane protein family.</text>
</comment>
<keyword evidence="3 9" id="KW-0813">Transport</keyword>
<comment type="subcellular location">
    <subcellularLocation>
        <location evidence="1">Cell inner membrane</location>
        <topology evidence="1">Multi-pass membrane protein</topology>
    </subcellularLocation>
    <subcellularLocation>
        <location evidence="9">Cell membrane</location>
        <topology evidence="9">Multi-pass membrane protein</topology>
    </subcellularLocation>
</comment>
<evidence type="ECO:0000256" key="5">
    <source>
        <dbReference type="ARBA" id="ARBA00022519"/>
    </source>
</evidence>
<evidence type="ECO:0000256" key="6">
    <source>
        <dbReference type="ARBA" id="ARBA00022692"/>
    </source>
</evidence>
<feature type="transmembrane region" description="Helical" evidence="9">
    <location>
        <begin position="28"/>
        <end position="53"/>
    </location>
</feature>
<dbReference type="Proteomes" id="UP000777265">
    <property type="component" value="Unassembled WGS sequence"/>
</dbReference>
<dbReference type="InterPro" id="IPR013525">
    <property type="entry name" value="ABC2_TM"/>
</dbReference>
<sequence>MNPKTRHYVDIILVLIQKDLKVRYKNTFFGYLWSVGHPLAFAVVFYIAFKVVVRIQVDDYVLFLISGLFPWQWFNNSLNTAPMIFLANASIIKKISFPRELLPITLVLQDMLHFLFSIPVIILFIYIYGKTPSFLWLYGIPMLLLIQFLMMCGICLIVASTNLFFRDLERLTAIATTLLFYFTPIFYPERMVPDKFQHLLVLNPLAHLMINWRNMFLTGKIDPLFLGISFAYSVGIFLAGYMLFRKLSWRFAEVL</sequence>
<keyword evidence="8 9" id="KW-0472">Membrane</keyword>
<feature type="transmembrane region" description="Helical" evidence="9">
    <location>
        <begin position="112"/>
        <end position="129"/>
    </location>
</feature>
<proteinExistence type="inferred from homology"/>
<feature type="transmembrane region" description="Helical" evidence="9">
    <location>
        <begin position="224"/>
        <end position="244"/>
    </location>
</feature>
<dbReference type="AlphaFoldDB" id="A0A971S1N4"/>
<reference evidence="11" key="2">
    <citation type="submission" date="2020-01" db="EMBL/GenBank/DDBJ databases">
        <authorList>
            <person name="Campanaro S."/>
        </authorList>
    </citation>
    <scope>NUCLEOTIDE SEQUENCE</scope>
    <source>
        <strain evidence="11">AS06rmzACSIP_7</strain>
    </source>
</reference>
<dbReference type="GO" id="GO:0140359">
    <property type="term" value="F:ABC-type transporter activity"/>
    <property type="evidence" value="ECO:0007669"/>
    <property type="project" value="InterPro"/>
</dbReference>
<evidence type="ECO:0000256" key="8">
    <source>
        <dbReference type="ARBA" id="ARBA00023136"/>
    </source>
</evidence>
<dbReference type="EMBL" id="JAAYEE010000239">
    <property type="protein sequence ID" value="NLW36363.1"/>
    <property type="molecule type" value="Genomic_DNA"/>
</dbReference>
<dbReference type="PROSITE" id="PS51012">
    <property type="entry name" value="ABC_TM2"/>
    <property type="match status" value="1"/>
</dbReference>
<evidence type="ECO:0000259" key="10">
    <source>
        <dbReference type="PROSITE" id="PS51012"/>
    </source>
</evidence>
<evidence type="ECO:0000256" key="9">
    <source>
        <dbReference type="RuleBase" id="RU361157"/>
    </source>
</evidence>
<keyword evidence="7 9" id="KW-1133">Transmembrane helix</keyword>
<dbReference type="PANTHER" id="PTHR30413:SF8">
    <property type="entry name" value="TRANSPORT PERMEASE PROTEIN"/>
    <property type="match status" value="1"/>
</dbReference>
<accession>A0A971S1N4</accession>
<dbReference type="InterPro" id="IPR047817">
    <property type="entry name" value="ABC2_TM_bact-type"/>
</dbReference>